<keyword evidence="1 4" id="KW-0808">Transferase</keyword>
<evidence type="ECO:0000259" key="5">
    <source>
        <dbReference type="PROSITE" id="PS50237"/>
    </source>
</evidence>
<dbReference type="Gene3D" id="3.30.2410.10">
    <property type="entry name" value="Hect, E3 ligase catalytic domain"/>
    <property type="match status" value="1"/>
</dbReference>
<keyword evidence="2 3" id="KW-0833">Ubl conjugation pathway</keyword>
<dbReference type="Proteomes" id="UP001651158">
    <property type="component" value="Unassembled WGS sequence"/>
</dbReference>
<evidence type="ECO:0000313" key="7">
    <source>
        <dbReference type="Proteomes" id="UP001651158"/>
    </source>
</evidence>
<keyword evidence="7" id="KW-1185">Reference proteome</keyword>
<accession>A0ABR4QHP1</accession>
<dbReference type="InterPro" id="IPR035983">
    <property type="entry name" value="Hect_E3_ubiquitin_ligase"/>
</dbReference>
<organism evidence="6 7">
    <name type="scientific">Taenia crassiceps</name>
    <dbReference type="NCBI Taxonomy" id="6207"/>
    <lineage>
        <taxon>Eukaryota</taxon>
        <taxon>Metazoa</taxon>
        <taxon>Spiralia</taxon>
        <taxon>Lophotrochozoa</taxon>
        <taxon>Platyhelminthes</taxon>
        <taxon>Cestoda</taxon>
        <taxon>Eucestoda</taxon>
        <taxon>Cyclophyllidea</taxon>
        <taxon>Taeniidae</taxon>
        <taxon>Taenia</taxon>
    </lineage>
</organism>
<dbReference type="InterPro" id="IPR000569">
    <property type="entry name" value="HECT_dom"/>
</dbReference>
<dbReference type="SUPFAM" id="SSF56204">
    <property type="entry name" value="Hect, E3 ligase catalytic domain"/>
    <property type="match status" value="1"/>
</dbReference>
<dbReference type="Gene3D" id="3.90.1750.10">
    <property type="entry name" value="Hect, E3 ligase catalytic domains"/>
    <property type="match status" value="1"/>
</dbReference>
<dbReference type="PANTHER" id="PTHR45670">
    <property type="entry name" value="E3 UBIQUITIN-PROTEIN LIGASE TRIP12"/>
    <property type="match status" value="1"/>
</dbReference>
<dbReference type="InterPro" id="IPR045322">
    <property type="entry name" value="HECTD1/TRIP12-like"/>
</dbReference>
<proteinExistence type="inferred from homology"/>
<dbReference type="SMART" id="SM00119">
    <property type="entry name" value="HECTc"/>
    <property type="match status" value="1"/>
</dbReference>
<dbReference type="EC" id="2.3.2.26" evidence="4"/>
<dbReference type="PROSITE" id="PS50237">
    <property type="entry name" value="HECT"/>
    <property type="match status" value="1"/>
</dbReference>
<evidence type="ECO:0000313" key="6">
    <source>
        <dbReference type="EMBL" id="KAL5108833.1"/>
    </source>
</evidence>
<name>A0ABR4QHP1_9CEST</name>
<evidence type="ECO:0000256" key="4">
    <source>
        <dbReference type="RuleBase" id="RU369009"/>
    </source>
</evidence>
<feature type="domain" description="HECT" evidence="5">
    <location>
        <begin position="37"/>
        <end position="432"/>
    </location>
</feature>
<evidence type="ECO:0000256" key="3">
    <source>
        <dbReference type="PROSITE-ProRule" id="PRU00104"/>
    </source>
</evidence>
<comment type="caution">
    <text evidence="6">The sequence shown here is derived from an EMBL/GenBank/DDBJ whole genome shotgun (WGS) entry which is preliminary data.</text>
</comment>
<reference evidence="6 7" key="1">
    <citation type="journal article" date="2022" name="Front. Cell. Infect. Microbiol.">
        <title>The Genomes of Two Strains of Taenia crassiceps the Animal Model for the Study of Human Cysticercosis.</title>
        <authorList>
            <person name="Bobes R.J."/>
            <person name="Estrada K."/>
            <person name="Rios-Valencia D.G."/>
            <person name="Calderon-Gallegos A."/>
            <person name="de la Torre P."/>
            <person name="Carrero J.C."/>
            <person name="Sanchez-Flores A."/>
            <person name="Laclette J.P."/>
        </authorList>
    </citation>
    <scope>NUCLEOTIDE SEQUENCE [LARGE SCALE GENOMIC DNA]</scope>
    <source>
        <strain evidence="6">WFUcys</strain>
    </source>
</reference>
<comment type="pathway">
    <text evidence="4">Protein modification; protein ubiquitination.</text>
</comment>
<comment type="catalytic activity">
    <reaction evidence="4">
        <text>S-ubiquitinyl-[E2 ubiquitin-conjugating enzyme]-L-cysteine + [acceptor protein]-L-lysine = [E2 ubiquitin-conjugating enzyme]-L-cysteine + N(6)-ubiquitinyl-[acceptor protein]-L-lysine.</text>
        <dbReference type="EC" id="2.3.2.26"/>
    </reaction>
</comment>
<comment type="caution">
    <text evidence="3">Lacks conserved residue(s) required for the propagation of feature annotation.</text>
</comment>
<gene>
    <name evidence="6" type="ORF">TcWFU_004302</name>
</gene>
<comment type="function">
    <text evidence="4">E3 ubiquitin-protein ligase which accepts ubiquitin from an E2 ubiquitin-conjugating enzyme in the form of a thioester and then directly transfers the ubiquitin to targeted substrates.</text>
</comment>
<evidence type="ECO:0000256" key="1">
    <source>
        <dbReference type="ARBA" id="ARBA00022679"/>
    </source>
</evidence>
<dbReference type="Pfam" id="PF00632">
    <property type="entry name" value="HECT"/>
    <property type="match status" value="1"/>
</dbReference>
<dbReference type="EMBL" id="JAKROA010000003">
    <property type="protein sequence ID" value="KAL5108833.1"/>
    <property type="molecule type" value="Genomic_DNA"/>
</dbReference>
<evidence type="ECO:0000256" key="2">
    <source>
        <dbReference type="ARBA" id="ARBA00022786"/>
    </source>
</evidence>
<protein>
    <recommendedName>
        <fullName evidence="4">E3 ubiquitin-protein ligase</fullName>
        <ecNumber evidence="4">2.3.2.26</ecNumber>
    </recommendedName>
</protein>
<comment type="similarity">
    <text evidence="4">Belongs to the UPL family. K-HECT subfamily.</text>
</comment>
<sequence>MQTIGRPFRNFIDVPRDKSVDPSGRGFWAWAERVMDEHAACKSELEIRFTNEEGTGLGPTLEFFSLLALEFRQKSLGMWLIDSFEQANPSLDYINPSFGLFPTPYPRNAVPLNVLRRFYIMGIAVAKALQDKRLMDLPLSTPFLKLLACYGSSRQTQSSADMGVLEAELNMAIDAEASRERILLSEDPLLMARHGTITESCRHWLTGLLDFEDFAYIQPERANLFRKLLRLRTIHEAILEAHSSKGDFSLERRLDEASIEMLGCTVQELCINMEFIPQSTLGTNDWKINLLDVYPWESPSAPIIEGPAEPVSNENFIVYIRRTLEYCLDKGIRAQMDAFKAGLERVFSMNWLSIFTSIEVGRLISGASGVLWTREELLAYTSPTLGYTKSSPAFLLLIDVLVAFDTEERRKFLRFISGSSSLPVGGLKNLNPQYSSAEELRQYLVTAMEQTGFYLN</sequence>
<dbReference type="PANTHER" id="PTHR45670:SF1">
    <property type="entry name" value="E3 UBIQUITIN-PROTEIN LIGASE HECTD1"/>
    <property type="match status" value="1"/>
</dbReference>